<name>A0A369MJQ2_EGGLN</name>
<gene>
    <name evidence="1" type="ORF">C1875_05885</name>
</gene>
<organism evidence="1 2">
    <name type="scientific">Eggerthella lenta</name>
    <name type="common">Eubacterium lentum</name>
    <dbReference type="NCBI Taxonomy" id="84112"/>
    <lineage>
        <taxon>Bacteria</taxon>
        <taxon>Bacillati</taxon>
        <taxon>Actinomycetota</taxon>
        <taxon>Coriobacteriia</taxon>
        <taxon>Eggerthellales</taxon>
        <taxon>Eggerthellaceae</taxon>
        <taxon>Eggerthella</taxon>
    </lineage>
</organism>
<protein>
    <submittedName>
        <fullName evidence="1">Uncharacterized protein</fullName>
    </submittedName>
</protein>
<dbReference type="Proteomes" id="UP000253970">
    <property type="component" value="Unassembled WGS sequence"/>
</dbReference>
<reference evidence="1 2" key="1">
    <citation type="journal article" date="2018" name="Elife">
        <title>Discovery and characterization of a prevalent human gut bacterial enzyme sufficient for the inactivation of a family of plant toxins.</title>
        <authorList>
            <person name="Koppel N."/>
            <person name="Bisanz J.E."/>
            <person name="Pandelia M.E."/>
            <person name="Turnbaugh P.J."/>
            <person name="Balskus E.P."/>
        </authorList>
    </citation>
    <scope>NUCLEOTIDE SEQUENCE [LARGE SCALE GENOMIC DNA]</scope>
    <source>
        <strain evidence="1 2">W1 BHI 6</strain>
    </source>
</reference>
<evidence type="ECO:0000313" key="2">
    <source>
        <dbReference type="Proteomes" id="UP000253970"/>
    </source>
</evidence>
<proteinExistence type="predicted"/>
<sequence>MDDKVSSGGLSAQELDAAAAGCGPNYIEPTLRLVDGWDTCDRWVPDSQYGIHHGCRDFAHCANGEPDMGRLVHCMAK</sequence>
<accession>A0A369MJQ2</accession>
<dbReference type="RefSeq" id="WP_114533525.1">
    <property type="nucleotide sequence ID" value="NZ_JAQDVM010000008.1"/>
</dbReference>
<evidence type="ECO:0000313" key="1">
    <source>
        <dbReference type="EMBL" id="RDB71213.1"/>
    </source>
</evidence>
<comment type="caution">
    <text evidence="1">The sequence shown here is derived from an EMBL/GenBank/DDBJ whole genome shotgun (WGS) entry which is preliminary data.</text>
</comment>
<dbReference type="AlphaFoldDB" id="A0A369MJQ2"/>
<dbReference type="EMBL" id="PPTU01000007">
    <property type="protein sequence ID" value="RDB71213.1"/>
    <property type="molecule type" value="Genomic_DNA"/>
</dbReference>